<feature type="domain" description="Spore coat protein U/FanG" evidence="2">
    <location>
        <begin position="12"/>
        <end position="158"/>
    </location>
</feature>
<reference evidence="3" key="1">
    <citation type="submission" date="2021-04" db="EMBL/GenBank/DDBJ databases">
        <title>Difference and commonality of drug resistance evolution in various bacteria. and drug sensitivity profiles.</title>
        <authorList>
            <person name="Maeda T."/>
            <person name="Shibai A."/>
            <person name="Kawada K."/>
            <person name="Kotani H."/>
            <person name="Tarusawa Y."/>
            <person name="Tanabe K."/>
            <person name="Furusawa C."/>
        </authorList>
    </citation>
    <scope>NUCLEOTIDE SEQUENCE</scope>
    <source>
        <strain evidence="3">JCM 8580</strain>
    </source>
</reference>
<dbReference type="PANTHER" id="PTHR37089:SF1">
    <property type="entry name" value="MEMBRANE PROTEIN"/>
    <property type="match status" value="1"/>
</dbReference>
<dbReference type="Proteomes" id="UP000682928">
    <property type="component" value="Chromosome"/>
</dbReference>
<dbReference type="InterPro" id="IPR053167">
    <property type="entry name" value="Spore_coat_component"/>
</dbReference>
<accession>A0AA86IQ67</accession>
<evidence type="ECO:0000259" key="2">
    <source>
        <dbReference type="Pfam" id="PF05229"/>
    </source>
</evidence>
<dbReference type="InterPro" id="IPR007893">
    <property type="entry name" value="Spore_coat_U/FanG"/>
</dbReference>
<dbReference type="EMBL" id="AP024590">
    <property type="protein sequence ID" value="BCU55233.1"/>
    <property type="molecule type" value="Genomic_DNA"/>
</dbReference>
<dbReference type="SMART" id="SM00972">
    <property type="entry name" value="SCPU"/>
    <property type="match status" value="2"/>
</dbReference>
<gene>
    <name evidence="3" type="ORF">ENKO_18270</name>
</gene>
<dbReference type="RefSeq" id="WP_176400530.1">
    <property type="nucleotide sequence ID" value="NZ_AP024590.1"/>
</dbReference>
<feature type="domain" description="Spore coat protein U/FanG" evidence="2">
    <location>
        <begin position="184"/>
        <end position="318"/>
    </location>
</feature>
<sequence length="322" mass="33548">MLRAGLLLILLLALSPQALAACTASTVTASFGPVTSFALNSTEQTTTGQLIVQCDRVLGLLTNDSITVSMTTASSSASNRAAMKRTDNLTVTDLIPIRVCGQSGCNNNSEVTINATPYTWNASALLGLLGSQRYTLPIYLRTVAGQNVSAGPYQVTLNLSVNYNVCALGAVGLCGTPQTGTLATTLQVNGTVTNDCSTITAPAVNFGSSPLVQNFPTISQAVTLTCTKGSTYTVGLNNGLYPTGTVRNMASGNNRLSYEIYKGNTTSRWGSTGSERWASSASSLISGDALTRTFNYTAKVLTTQATPPGGTYEDTVIVDVAF</sequence>
<protein>
    <submittedName>
        <fullName evidence="3">Fimbrial protein</fullName>
    </submittedName>
</protein>
<dbReference type="Pfam" id="PF05229">
    <property type="entry name" value="SCPU"/>
    <property type="match status" value="2"/>
</dbReference>
<dbReference type="PROSITE" id="PS51257">
    <property type="entry name" value="PROKAR_LIPOPROTEIN"/>
    <property type="match status" value="1"/>
</dbReference>
<dbReference type="PANTHER" id="PTHR37089">
    <property type="entry name" value="PROTEIN U-RELATED"/>
    <property type="match status" value="1"/>
</dbReference>
<keyword evidence="1" id="KW-0732">Signal</keyword>
<proteinExistence type="predicted"/>
<evidence type="ECO:0000313" key="3">
    <source>
        <dbReference type="EMBL" id="BCU55233.1"/>
    </source>
</evidence>
<evidence type="ECO:0000313" key="4">
    <source>
        <dbReference type="Proteomes" id="UP000682928"/>
    </source>
</evidence>
<organism evidence="3 4">
    <name type="scientific">Enterobacter kobei</name>
    <dbReference type="NCBI Taxonomy" id="208224"/>
    <lineage>
        <taxon>Bacteria</taxon>
        <taxon>Pseudomonadati</taxon>
        <taxon>Pseudomonadota</taxon>
        <taxon>Gammaproteobacteria</taxon>
        <taxon>Enterobacterales</taxon>
        <taxon>Enterobacteriaceae</taxon>
        <taxon>Enterobacter</taxon>
        <taxon>Enterobacter cloacae complex</taxon>
    </lineage>
</organism>
<evidence type="ECO:0000256" key="1">
    <source>
        <dbReference type="SAM" id="SignalP"/>
    </source>
</evidence>
<name>A0AA86IQ67_9ENTR</name>
<dbReference type="AlphaFoldDB" id="A0AA86IQ67"/>
<feature type="signal peptide" evidence="1">
    <location>
        <begin position="1"/>
        <end position="20"/>
    </location>
</feature>
<feature type="chain" id="PRO_5041715426" evidence="1">
    <location>
        <begin position="21"/>
        <end position="322"/>
    </location>
</feature>